<dbReference type="HOGENOM" id="CLU_046702_0_1_9"/>
<dbReference type="Gene3D" id="1.10.1060.10">
    <property type="entry name" value="Alpha-helical ferredoxin"/>
    <property type="match status" value="1"/>
</dbReference>
<dbReference type="PROSITE" id="PS00198">
    <property type="entry name" value="4FE4S_FER_1"/>
    <property type="match status" value="2"/>
</dbReference>
<dbReference type="InterPro" id="IPR014259">
    <property type="entry name" value="Sulphite_reductase_A"/>
</dbReference>
<dbReference type="InterPro" id="IPR009051">
    <property type="entry name" value="Helical_ferredxn"/>
</dbReference>
<organism evidence="5 6">
    <name type="scientific">Halobacteroides halobius (strain ATCC 35273 / DSM 5150 / MD-1)</name>
    <dbReference type="NCBI Taxonomy" id="748449"/>
    <lineage>
        <taxon>Bacteria</taxon>
        <taxon>Bacillati</taxon>
        <taxon>Bacillota</taxon>
        <taxon>Clostridia</taxon>
        <taxon>Halanaerobiales</taxon>
        <taxon>Halobacteroidaceae</taxon>
        <taxon>Halobacteroides</taxon>
    </lineage>
</organism>
<dbReference type="RefSeq" id="WP_015326918.1">
    <property type="nucleotide sequence ID" value="NC_019978.1"/>
</dbReference>
<dbReference type="Proteomes" id="UP000010880">
    <property type="component" value="Chromosome"/>
</dbReference>
<dbReference type="NCBIfam" id="TIGR02910">
    <property type="entry name" value="sulfite_red_A"/>
    <property type="match status" value="1"/>
</dbReference>
<dbReference type="PANTHER" id="PTHR40447:SF1">
    <property type="entry name" value="ANAEROBIC SULFITE REDUCTASE SUBUNIT A"/>
    <property type="match status" value="1"/>
</dbReference>
<evidence type="ECO:0000256" key="2">
    <source>
        <dbReference type="ARBA" id="ARBA00023004"/>
    </source>
</evidence>
<evidence type="ECO:0000256" key="1">
    <source>
        <dbReference type="ARBA" id="ARBA00022723"/>
    </source>
</evidence>
<dbReference type="EMBL" id="CP003359">
    <property type="protein sequence ID" value="AGB41196.1"/>
    <property type="molecule type" value="Genomic_DNA"/>
</dbReference>
<dbReference type="GO" id="GO:0046872">
    <property type="term" value="F:metal ion binding"/>
    <property type="evidence" value="ECO:0007669"/>
    <property type="project" value="UniProtKB-KW"/>
</dbReference>
<dbReference type="Pfam" id="PF17179">
    <property type="entry name" value="Fer4_22"/>
    <property type="match status" value="1"/>
</dbReference>
<protein>
    <submittedName>
        <fullName evidence="5">Sulfite reductase, subunit A</fullName>
    </submittedName>
</protein>
<dbReference type="STRING" id="748449.Halha_1250"/>
<dbReference type="SUPFAM" id="SSF46548">
    <property type="entry name" value="alpha-helical ferredoxin"/>
    <property type="match status" value="1"/>
</dbReference>
<keyword evidence="6" id="KW-1185">Reference proteome</keyword>
<feature type="domain" description="4Fe-4S ferredoxin-type" evidence="4">
    <location>
        <begin position="296"/>
        <end position="324"/>
    </location>
</feature>
<dbReference type="InterPro" id="IPR017900">
    <property type="entry name" value="4Fe4S_Fe_S_CS"/>
</dbReference>
<accession>L0K847</accession>
<dbReference type="InterPro" id="IPR017896">
    <property type="entry name" value="4Fe4S_Fe-S-bd"/>
</dbReference>
<evidence type="ECO:0000313" key="6">
    <source>
        <dbReference type="Proteomes" id="UP000010880"/>
    </source>
</evidence>
<evidence type="ECO:0000259" key="4">
    <source>
        <dbReference type="PROSITE" id="PS51379"/>
    </source>
</evidence>
<dbReference type="PROSITE" id="PS51379">
    <property type="entry name" value="4FE4S_FER_2"/>
    <property type="match status" value="2"/>
</dbReference>
<dbReference type="OrthoDB" id="9795302at2"/>
<proteinExistence type="predicted"/>
<keyword evidence="2" id="KW-0408">Iron</keyword>
<dbReference type="GO" id="GO:0051536">
    <property type="term" value="F:iron-sulfur cluster binding"/>
    <property type="evidence" value="ECO:0007669"/>
    <property type="project" value="UniProtKB-KW"/>
</dbReference>
<dbReference type="PATRIC" id="fig|748449.3.peg.1210"/>
<gene>
    <name evidence="5" type="ordered locus">Halha_1250</name>
</gene>
<sequence>MSYKLTTADFDSLLANLQDEYKVYGPTRKKDKGTFSDTDLFIYNQVEDLSELEFDVKTKFSPKEIVFPITQTLFYFTEDEYKEPKADEEKVVVFLRPCEVNAFKRLDKIFLENGPQEDIYYKRLREKVKFIVVECTEGFDSCFCVSMGTNEVKDYSAFVRAEDDKFLFDVKDDALADLFVEEEEVEFTPQFIQENEQEVEIPALEEINDDLFASEIWQEYSSRCIACGRCNTVCPTCSCWTMQDIFYQDNKEAGERRRVWAGCHIDGFTEMAGGHEFREDYGDRMRFKTLHKIYDFRKRFDMNMCVGCGRCEDVCPQYISFIEAINKLNQAIGEGR</sequence>
<feature type="domain" description="4Fe-4S ferredoxin-type" evidence="4">
    <location>
        <begin position="214"/>
        <end position="245"/>
    </location>
</feature>
<dbReference type="AlphaFoldDB" id="L0K847"/>
<keyword evidence="3" id="KW-0411">Iron-sulfur</keyword>
<keyword evidence="1" id="KW-0479">Metal-binding</keyword>
<dbReference type="PANTHER" id="PTHR40447">
    <property type="entry name" value="ANAEROBIC SULFITE REDUCTASE SUBUNIT A"/>
    <property type="match status" value="1"/>
</dbReference>
<evidence type="ECO:0000256" key="3">
    <source>
        <dbReference type="ARBA" id="ARBA00023014"/>
    </source>
</evidence>
<dbReference type="eggNOG" id="COG0479">
    <property type="taxonomic scope" value="Bacteria"/>
</dbReference>
<name>L0K847_HALHC</name>
<dbReference type="KEGG" id="hhl:Halha_1250"/>
<reference evidence="6" key="1">
    <citation type="submission" date="2012-02" db="EMBL/GenBank/DDBJ databases">
        <title>The complete genome of Halobacteroides halobius DSM 5150.</title>
        <authorList>
            <person name="Lucas S."/>
            <person name="Copeland A."/>
            <person name="Lapidus A."/>
            <person name="Glavina del Rio T."/>
            <person name="Dalin E."/>
            <person name="Tice H."/>
            <person name="Bruce D."/>
            <person name="Goodwin L."/>
            <person name="Pitluck S."/>
            <person name="Peters L."/>
            <person name="Mikhailova N."/>
            <person name="Gu W."/>
            <person name="Kyrpides N."/>
            <person name="Mavromatis K."/>
            <person name="Ivanova N."/>
            <person name="Brettin T."/>
            <person name="Detter J.C."/>
            <person name="Han C."/>
            <person name="Larimer F."/>
            <person name="Land M."/>
            <person name="Hauser L."/>
            <person name="Markowitz V."/>
            <person name="Cheng J.-F."/>
            <person name="Hugenholtz P."/>
            <person name="Woyke T."/>
            <person name="Wu D."/>
            <person name="Tindall B."/>
            <person name="Pomrenke H."/>
            <person name="Brambilla E."/>
            <person name="Klenk H.-P."/>
            <person name="Eisen J.A."/>
        </authorList>
    </citation>
    <scope>NUCLEOTIDE SEQUENCE [LARGE SCALE GENOMIC DNA]</scope>
    <source>
        <strain evidence="6">ATCC 35273 / DSM 5150 / MD-1</strain>
    </source>
</reference>
<evidence type="ECO:0000313" key="5">
    <source>
        <dbReference type="EMBL" id="AGB41196.1"/>
    </source>
</evidence>